<reference evidence="7" key="1">
    <citation type="submission" date="2023-01" db="EMBL/GenBank/DDBJ databases">
        <title>Key to firefly adult light organ development and bioluminescence: homeobox transcription factors regulate luciferase expression and transportation to peroxisome.</title>
        <authorList>
            <person name="Fu X."/>
        </authorList>
    </citation>
    <scope>NUCLEOTIDE SEQUENCE [LARGE SCALE GENOMIC DNA]</scope>
</reference>
<organism evidence="6 7">
    <name type="scientific">Aquatica leii</name>
    <dbReference type="NCBI Taxonomy" id="1421715"/>
    <lineage>
        <taxon>Eukaryota</taxon>
        <taxon>Metazoa</taxon>
        <taxon>Ecdysozoa</taxon>
        <taxon>Arthropoda</taxon>
        <taxon>Hexapoda</taxon>
        <taxon>Insecta</taxon>
        <taxon>Pterygota</taxon>
        <taxon>Neoptera</taxon>
        <taxon>Endopterygota</taxon>
        <taxon>Coleoptera</taxon>
        <taxon>Polyphaga</taxon>
        <taxon>Elateriformia</taxon>
        <taxon>Elateroidea</taxon>
        <taxon>Lampyridae</taxon>
        <taxon>Luciolinae</taxon>
        <taxon>Aquatica</taxon>
    </lineage>
</organism>
<name>A0AAN7QPC8_9COLE</name>
<evidence type="ECO:0000256" key="3">
    <source>
        <dbReference type="ARBA" id="ARBA00016840"/>
    </source>
</evidence>
<evidence type="ECO:0000256" key="1">
    <source>
        <dbReference type="ARBA" id="ARBA00004245"/>
    </source>
</evidence>
<comment type="similarity">
    <text evidence="2">Belongs to the KIF-binding protein family.</text>
</comment>
<proteinExistence type="inferred from homology"/>
<gene>
    <name evidence="6" type="ORF">RN001_003914</name>
</gene>
<accession>A0AAN7QPC8</accession>
<evidence type="ECO:0000313" key="7">
    <source>
        <dbReference type="Proteomes" id="UP001353858"/>
    </source>
</evidence>
<comment type="subcellular location">
    <subcellularLocation>
        <location evidence="1">Cytoplasm</location>
        <location evidence="1">Cytoskeleton</location>
    </subcellularLocation>
</comment>
<dbReference type="Proteomes" id="UP001353858">
    <property type="component" value="Unassembled WGS sequence"/>
</dbReference>
<evidence type="ECO:0000256" key="2">
    <source>
        <dbReference type="ARBA" id="ARBA00010305"/>
    </source>
</evidence>
<dbReference type="EMBL" id="JARPUR010000001">
    <property type="protein sequence ID" value="KAK4887643.1"/>
    <property type="molecule type" value="Genomic_DNA"/>
</dbReference>
<evidence type="ECO:0000256" key="4">
    <source>
        <dbReference type="ARBA" id="ARBA00022490"/>
    </source>
</evidence>
<keyword evidence="7" id="KW-1185">Reference proteome</keyword>
<evidence type="ECO:0000313" key="6">
    <source>
        <dbReference type="EMBL" id="KAK4887643.1"/>
    </source>
</evidence>
<keyword evidence="5" id="KW-0206">Cytoskeleton</keyword>
<protein>
    <recommendedName>
        <fullName evidence="3">KIF-binding protein</fullName>
    </recommendedName>
</protein>
<dbReference type="AlphaFoldDB" id="A0AAN7QPC8"/>
<dbReference type="PANTHER" id="PTHR46321">
    <property type="entry name" value="KIF1-BINDING PROTEIN"/>
    <property type="match status" value="1"/>
</dbReference>
<dbReference type="Pfam" id="PF12309">
    <property type="entry name" value="KBP_C"/>
    <property type="match status" value="1"/>
</dbReference>
<keyword evidence="4" id="KW-0963">Cytoplasm</keyword>
<comment type="caution">
    <text evidence="6">The sequence shown here is derived from an EMBL/GenBank/DDBJ whole genome shotgun (WGS) entry which is preliminary data.</text>
</comment>
<sequence length="504" mass="57692">MENIDNFKNLQNLYCELKKTQFLSRKNYSNVAAEAEQQVNNTHFKALVESLDNTLNAFSEKNDEYVKILSMKVSVMYEQSKILMLLENFQASTQLLQNALELTRDFVNHPKIAFLHMRLTNHLAYLLSKAGNLEESSKLLESVCGNSDLTEVLIYNTDDLFGNGDTDQSDAKSKINKLTANNLQMLAWVYGKLGKPDIHAAKQHLSLRKQLEVNDFDPFNWAYKCIRLAALYLAGCNWSSACYHLVAVEVLLLRLEKDDVKQVDISKTRGDLARAWIHYGLHLFGNSKLIFMDRQYPGNFVDDVKTIAAIEQSEQELIFANLEINTEDIPKKIIKNSEEARSLFLHTHNWLKKAKTYYNFCDYPIYYVNTILDLSELLRFLAFYEPDLDAQYNVQKKRADALETLSTVLKEVRPQCYAAVSIELLRELSEVQIEMMGINLRRLHMSTNEDVNTSNSLMQRISAITSIRMKLDDASVVETASKECSVGGIHSSEETVNVKNNETE</sequence>
<dbReference type="InterPro" id="IPR022083">
    <property type="entry name" value="KBP"/>
</dbReference>
<dbReference type="GO" id="GO:0005856">
    <property type="term" value="C:cytoskeleton"/>
    <property type="evidence" value="ECO:0007669"/>
    <property type="project" value="UniProtKB-SubCell"/>
</dbReference>
<evidence type="ECO:0000256" key="5">
    <source>
        <dbReference type="ARBA" id="ARBA00023212"/>
    </source>
</evidence>
<dbReference type="PANTHER" id="PTHR46321:SF1">
    <property type="entry name" value="KIF-BINDING PROTEIN"/>
    <property type="match status" value="1"/>
</dbReference>